<accession>A0ACC1THK5</accession>
<evidence type="ECO:0000313" key="1">
    <source>
        <dbReference type="EMBL" id="KAJ3804029.1"/>
    </source>
</evidence>
<organism evidence="1 2">
    <name type="scientific">Lentinula aff. lateritia</name>
    <dbReference type="NCBI Taxonomy" id="2804960"/>
    <lineage>
        <taxon>Eukaryota</taxon>
        <taxon>Fungi</taxon>
        <taxon>Dikarya</taxon>
        <taxon>Basidiomycota</taxon>
        <taxon>Agaricomycotina</taxon>
        <taxon>Agaricomycetes</taxon>
        <taxon>Agaricomycetidae</taxon>
        <taxon>Agaricales</taxon>
        <taxon>Marasmiineae</taxon>
        <taxon>Omphalotaceae</taxon>
        <taxon>Lentinula</taxon>
    </lineage>
</organism>
<dbReference type="EMBL" id="MU796386">
    <property type="protein sequence ID" value="KAJ3804029.1"/>
    <property type="molecule type" value="Genomic_DNA"/>
</dbReference>
<keyword evidence="2" id="KW-1185">Reference proteome</keyword>
<name>A0ACC1THK5_9AGAR</name>
<comment type="caution">
    <text evidence="1">The sequence shown here is derived from an EMBL/GenBank/DDBJ whole genome shotgun (WGS) entry which is preliminary data.</text>
</comment>
<reference evidence="1" key="1">
    <citation type="submission" date="2022-09" db="EMBL/GenBank/DDBJ databases">
        <title>A Global Phylogenomic Analysis of the Shiitake Genus Lentinula.</title>
        <authorList>
            <consortium name="DOE Joint Genome Institute"/>
            <person name="Sierra-Patev S."/>
            <person name="Min B."/>
            <person name="Naranjo-Ortiz M."/>
            <person name="Looney B."/>
            <person name="Konkel Z."/>
            <person name="Slot J.C."/>
            <person name="Sakamoto Y."/>
            <person name="Steenwyk J.L."/>
            <person name="Rokas A."/>
            <person name="Carro J."/>
            <person name="Camarero S."/>
            <person name="Ferreira P."/>
            <person name="Molpeceres G."/>
            <person name="Ruiz-Duenas F.J."/>
            <person name="Serrano A."/>
            <person name="Henrissat B."/>
            <person name="Drula E."/>
            <person name="Hughes K.W."/>
            <person name="Mata J.L."/>
            <person name="Ishikawa N.K."/>
            <person name="Vargas-Isla R."/>
            <person name="Ushijima S."/>
            <person name="Smith C.A."/>
            <person name="Ahrendt S."/>
            <person name="Andreopoulos W."/>
            <person name="He G."/>
            <person name="Labutti K."/>
            <person name="Lipzen A."/>
            <person name="Ng V."/>
            <person name="Riley R."/>
            <person name="Sandor L."/>
            <person name="Barry K."/>
            <person name="Martinez A.T."/>
            <person name="Xiao Y."/>
            <person name="Gibbons J.G."/>
            <person name="Terashima K."/>
            <person name="Grigoriev I.V."/>
            <person name="Hibbett D.S."/>
        </authorList>
    </citation>
    <scope>NUCLEOTIDE SEQUENCE</scope>
    <source>
        <strain evidence="1">TMI1499</strain>
    </source>
</reference>
<gene>
    <name evidence="1" type="ORF">F5876DRAFT_83899</name>
</gene>
<sequence>MSISSTEAISESHPVASPPPTPSPRSHPPFATGEVDVDKLASSVEDPPLGQLTMFKSVFGIGVSLARYVVDDPLWPLLAAAGLPCSSCVRSKKSGSCSVVPHLARCSNCDDKKPCILGRLARFRYFARKCSRDLSYARRFLEVHGDPGQRTRFSLLPEQWRTIANKIESRTSSTRVLLELSPLDDQDRLEEDRLELQDFVRCQPKFPIIEEAIPSGPRCSPAPGKVSSIPKKRKRTIRVGEPSSSKRKRSVEQDSGLGNAPDYRRVVLVLPPQVTSRSEVVEPPTPSRVNALNQASPLLPSPGIPSSFPPHVEASYGSRTIQSGSFGQFIPPTLTATVPRDRLKSPPVPQRNRETLRPYPRSHINTSLKTENDNLKSEVTELRRLLEVSRAENVTLTSLLRETSSSLDDRSRELESSRQALREVSADRVEYQCMLTQFRVIEAELPDLPSEDVLTRFFLAQLEVGSYRDTAVKQKQEIACLRQQIADVDKHSFEMHEELDATNARAVRLRGRLEELEESVHRYRSRAHVVEGLIRQYPEDEGLYKVDLPSLSSMQDRLNESEVLVRRLGTFAHRLYTADPANLLHYHNMYVGGLLEAVILLLSRSLAHPPEQMCTVVELALDYLSQGRFTHGELHLRSISSLLYYYSNAADRVDGLYQEVFSHSRFSSDEAFLTATQHAGYVDARPGSLEPPFHRRLFSFGHPIPLPQSPLSDHIPAVPSMDSIMLDWERMIAGYVSEVLGYPVPSFAIPSAVGASHTGDPDGSNTHASVPGTSPVLVPTNPPPTETPLFLTGSLSPPSLIPSSASLPNGPREVVDLTMEDDDELYESREEFLVRMGEMSEIKQEPSDPSIV</sequence>
<protein>
    <submittedName>
        <fullName evidence="1">Uncharacterized protein</fullName>
    </submittedName>
</protein>
<proteinExistence type="predicted"/>
<dbReference type="Proteomes" id="UP001163835">
    <property type="component" value="Unassembled WGS sequence"/>
</dbReference>
<evidence type="ECO:0000313" key="2">
    <source>
        <dbReference type="Proteomes" id="UP001163835"/>
    </source>
</evidence>